<evidence type="ECO:0000256" key="3">
    <source>
        <dbReference type="ARBA" id="ARBA00022989"/>
    </source>
</evidence>
<dbReference type="PANTHER" id="PTHR33507">
    <property type="entry name" value="INNER MEMBRANE PROTEIN YBBJ"/>
    <property type="match status" value="1"/>
</dbReference>
<evidence type="ECO:0000256" key="5">
    <source>
        <dbReference type="SAM" id="Phobius"/>
    </source>
</evidence>
<feature type="transmembrane region" description="Helical" evidence="5">
    <location>
        <begin position="54"/>
        <end position="75"/>
    </location>
</feature>
<feature type="transmembrane region" description="Helical" evidence="5">
    <location>
        <begin position="12"/>
        <end position="42"/>
    </location>
</feature>
<organism evidence="7 8">
    <name type="scientific">Shinella zoogloeoides</name>
    <name type="common">Crabtreella saccharophila</name>
    <dbReference type="NCBI Taxonomy" id="352475"/>
    <lineage>
        <taxon>Bacteria</taxon>
        <taxon>Pseudomonadati</taxon>
        <taxon>Pseudomonadota</taxon>
        <taxon>Alphaproteobacteria</taxon>
        <taxon>Hyphomicrobiales</taxon>
        <taxon>Rhizobiaceae</taxon>
        <taxon>Shinella</taxon>
    </lineage>
</organism>
<dbReference type="Pfam" id="PF01957">
    <property type="entry name" value="NfeD"/>
    <property type="match status" value="1"/>
</dbReference>
<dbReference type="GO" id="GO:0005886">
    <property type="term" value="C:plasma membrane"/>
    <property type="evidence" value="ECO:0007669"/>
    <property type="project" value="TreeGrafter"/>
</dbReference>
<sequence length="155" mass="16955">MIHSIAAELGPWAWWVLGIVLLILEVLLPGVFLVWIGIAAIVTGALSLLLWEQAFWTWQVQWLVFAVLSLVAALVGRRIVSARGETSDQPHLNQRGQSLVGRTATLEQPISEGRGRIRLDDTMWSVQGPDLPVGTRVRVTASNGRDLTVEAVEGA</sequence>
<dbReference type="EMBL" id="WUML01000003">
    <property type="protein sequence ID" value="MXN99855.1"/>
    <property type="molecule type" value="Genomic_DNA"/>
</dbReference>
<evidence type="ECO:0000313" key="7">
    <source>
        <dbReference type="EMBL" id="MXN99855.1"/>
    </source>
</evidence>
<evidence type="ECO:0000313" key="8">
    <source>
        <dbReference type="Proteomes" id="UP000440304"/>
    </source>
</evidence>
<dbReference type="Gene3D" id="2.40.50.140">
    <property type="entry name" value="Nucleic acid-binding proteins"/>
    <property type="match status" value="1"/>
</dbReference>
<protein>
    <submittedName>
        <fullName evidence="7">NfeD family protein</fullName>
    </submittedName>
</protein>
<keyword evidence="3 5" id="KW-1133">Transmembrane helix</keyword>
<dbReference type="Proteomes" id="UP000440304">
    <property type="component" value="Unassembled WGS sequence"/>
</dbReference>
<dbReference type="InterPro" id="IPR012340">
    <property type="entry name" value="NA-bd_OB-fold"/>
</dbReference>
<keyword evidence="2 5" id="KW-0812">Transmembrane</keyword>
<comment type="caution">
    <text evidence="7">The sequence shown here is derived from an EMBL/GenBank/DDBJ whole genome shotgun (WGS) entry which is preliminary data.</text>
</comment>
<proteinExistence type="predicted"/>
<reference evidence="7 8" key="1">
    <citation type="submission" date="2019-12" db="EMBL/GenBank/DDBJ databases">
        <title>Shinella granuli gen. nov., sp. nov., and proposal of the reclassification of Zoogloea ramigera ATCC 19623 as Shinella zoogloeoides sp. nov.</title>
        <authorList>
            <person name="Gao J."/>
        </authorList>
    </citation>
    <scope>NUCLEOTIDE SEQUENCE [LARGE SCALE GENOMIC DNA]</scope>
    <source>
        <strain evidence="7 8">DSM 287</strain>
    </source>
</reference>
<name>A0A6N8TCF9_SHIZO</name>
<dbReference type="InterPro" id="IPR002810">
    <property type="entry name" value="NfeD-like_C"/>
</dbReference>
<evidence type="ECO:0000256" key="4">
    <source>
        <dbReference type="ARBA" id="ARBA00023136"/>
    </source>
</evidence>
<evidence type="ECO:0000256" key="2">
    <source>
        <dbReference type="ARBA" id="ARBA00022692"/>
    </source>
</evidence>
<dbReference type="InterPro" id="IPR052165">
    <property type="entry name" value="Membrane_assoc_protease"/>
</dbReference>
<feature type="domain" description="NfeD-like C-terminal" evidence="6">
    <location>
        <begin position="97"/>
        <end position="150"/>
    </location>
</feature>
<dbReference type="AlphaFoldDB" id="A0A6N8TCF9"/>
<accession>A0A6N8TCF9</accession>
<evidence type="ECO:0000256" key="1">
    <source>
        <dbReference type="ARBA" id="ARBA00004141"/>
    </source>
</evidence>
<dbReference type="RefSeq" id="WP_160785249.1">
    <property type="nucleotide sequence ID" value="NZ_CP086610.1"/>
</dbReference>
<comment type="subcellular location">
    <subcellularLocation>
        <location evidence="1">Membrane</location>
        <topology evidence="1">Multi-pass membrane protein</topology>
    </subcellularLocation>
</comment>
<dbReference type="OrthoDB" id="9810336at2"/>
<dbReference type="PANTHER" id="PTHR33507:SF3">
    <property type="entry name" value="INNER MEMBRANE PROTEIN YBBJ"/>
    <property type="match status" value="1"/>
</dbReference>
<keyword evidence="4 5" id="KW-0472">Membrane</keyword>
<evidence type="ECO:0000259" key="6">
    <source>
        <dbReference type="Pfam" id="PF01957"/>
    </source>
</evidence>
<gene>
    <name evidence="7" type="ORF">GR156_06045</name>
</gene>